<keyword evidence="2" id="KW-1185">Reference proteome</keyword>
<comment type="caution">
    <text evidence="1">The sequence shown here is derived from an EMBL/GenBank/DDBJ whole genome shotgun (WGS) entry which is preliminary data.</text>
</comment>
<protein>
    <submittedName>
        <fullName evidence="1">Uncharacterized protein</fullName>
    </submittedName>
</protein>
<dbReference type="EMBL" id="BSTX01000001">
    <property type="protein sequence ID" value="GLZ77211.1"/>
    <property type="molecule type" value="Genomic_DNA"/>
</dbReference>
<sequence>MKTIGKLGDLLVARLIPRATAAAGPCEPVCNYHCEGIRLVKCCRDRCSGQDLGCDTVSRC</sequence>
<dbReference type="Proteomes" id="UP001165079">
    <property type="component" value="Unassembled WGS sequence"/>
</dbReference>
<evidence type="ECO:0000313" key="2">
    <source>
        <dbReference type="Proteomes" id="UP001165079"/>
    </source>
</evidence>
<gene>
    <name evidence="1" type="ORF">Afil01_20180</name>
</gene>
<name>A0A9W6W974_9ACTN</name>
<proteinExistence type="predicted"/>
<evidence type="ECO:0000313" key="1">
    <source>
        <dbReference type="EMBL" id="GLZ77211.1"/>
    </source>
</evidence>
<dbReference type="RefSeq" id="WP_285662341.1">
    <property type="nucleotide sequence ID" value="NZ_BSTX01000001.1"/>
</dbReference>
<dbReference type="AlphaFoldDB" id="A0A9W6W974"/>
<accession>A0A9W6W974</accession>
<reference evidence="1" key="1">
    <citation type="submission" date="2023-03" db="EMBL/GenBank/DDBJ databases">
        <title>Actinorhabdospora filicis NBRC 111898.</title>
        <authorList>
            <person name="Ichikawa N."/>
            <person name="Sato H."/>
            <person name="Tonouchi N."/>
        </authorList>
    </citation>
    <scope>NUCLEOTIDE SEQUENCE</scope>
    <source>
        <strain evidence="1">NBRC 111898</strain>
    </source>
</reference>
<organism evidence="1 2">
    <name type="scientific">Actinorhabdospora filicis</name>
    <dbReference type="NCBI Taxonomy" id="1785913"/>
    <lineage>
        <taxon>Bacteria</taxon>
        <taxon>Bacillati</taxon>
        <taxon>Actinomycetota</taxon>
        <taxon>Actinomycetes</taxon>
        <taxon>Micromonosporales</taxon>
        <taxon>Micromonosporaceae</taxon>
        <taxon>Actinorhabdospora</taxon>
    </lineage>
</organism>